<evidence type="ECO:0000256" key="2">
    <source>
        <dbReference type="ARBA" id="ARBA00009890"/>
    </source>
</evidence>
<dbReference type="PRINTS" id="PR00320">
    <property type="entry name" value="GPROTEINBRPT"/>
</dbReference>
<organism evidence="9 10">
    <name type="scientific">Saitozyma podzolica</name>
    <dbReference type="NCBI Taxonomy" id="1890683"/>
    <lineage>
        <taxon>Eukaryota</taxon>
        <taxon>Fungi</taxon>
        <taxon>Dikarya</taxon>
        <taxon>Basidiomycota</taxon>
        <taxon>Agaricomycotina</taxon>
        <taxon>Tremellomycetes</taxon>
        <taxon>Tremellales</taxon>
        <taxon>Trimorphomycetaceae</taxon>
        <taxon>Saitozyma</taxon>
    </lineage>
</organism>
<dbReference type="SUPFAM" id="SSF53254">
    <property type="entry name" value="Phosphoglycerate mutase-like"/>
    <property type="match status" value="1"/>
</dbReference>
<dbReference type="PROSITE" id="PS51257">
    <property type="entry name" value="PROKAR_LIPOPROTEIN"/>
    <property type="match status" value="1"/>
</dbReference>
<dbReference type="InterPro" id="IPR015943">
    <property type="entry name" value="WD40/YVTN_repeat-like_dom_sf"/>
</dbReference>
<comment type="subcellular location">
    <subcellularLocation>
        <location evidence="1">Cytoplasm</location>
    </subcellularLocation>
</comment>
<evidence type="ECO:0000256" key="6">
    <source>
        <dbReference type="ARBA" id="ARBA00074814"/>
    </source>
</evidence>
<dbReference type="STRING" id="1890683.A0A427YPL7"/>
<evidence type="ECO:0000256" key="3">
    <source>
        <dbReference type="ARBA" id="ARBA00022490"/>
    </source>
</evidence>
<dbReference type="FunFam" id="2.130.10.10:FF:000505">
    <property type="entry name" value="Blast:Protein LST8 homolog"/>
    <property type="match status" value="1"/>
</dbReference>
<keyword evidence="10" id="KW-1185">Reference proteome</keyword>
<dbReference type="GO" id="GO:0038203">
    <property type="term" value="P:TORC2 signaling"/>
    <property type="evidence" value="ECO:0007669"/>
    <property type="project" value="UniProtKB-ARBA"/>
</dbReference>
<dbReference type="GO" id="GO:0032956">
    <property type="term" value="P:regulation of actin cytoskeleton organization"/>
    <property type="evidence" value="ECO:0007669"/>
    <property type="project" value="TreeGrafter"/>
</dbReference>
<dbReference type="InterPro" id="IPR001680">
    <property type="entry name" value="WD40_rpt"/>
</dbReference>
<dbReference type="InterPro" id="IPR037588">
    <property type="entry name" value="MLST8"/>
</dbReference>
<reference evidence="9 10" key="1">
    <citation type="submission" date="2018-11" db="EMBL/GenBank/DDBJ databases">
        <title>Genome sequence of Saitozyma podzolica DSM 27192.</title>
        <authorList>
            <person name="Aliyu H."/>
            <person name="Gorte O."/>
            <person name="Ochsenreither K."/>
        </authorList>
    </citation>
    <scope>NUCLEOTIDE SEQUENCE [LARGE SCALE GENOMIC DNA]</scope>
    <source>
        <strain evidence="9 10">DSM 27192</strain>
    </source>
</reference>
<dbReference type="PROSITE" id="PS50294">
    <property type="entry name" value="WD_REPEATS_REGION"/>
    <property type="match status" value="4"/>
</dbReference>
<dbReference type="PANTHER" id="PTHR19842">
    <property type="entry name" value="G BETA-LIKE PROTEIN GBL"/>
    <property type="match status" value="1"/>
</dbReference>
<comment type="similarity">
    <text evidence="2">Belongs to the WD repeat LST8 family.</text>
</comment>
<evidence type="ECO:0000313" key="10">
    <source>
        <dbReference type="Proteomes" id="UP000279259"/>
    </source>
</evidence>
<evidence type="ECO:0000256" key="8">
    <source>
        <dbReference type="SAM" id="SignalP"/>
    </source>
</evidence>
<comment type="caution">
    <text evidence="9">The sequence shown here is derived from an EMBL/GenBank/DDBJ whole genome shotgun (WGS) entry which is preliminary data.</text>
</comment>
<keyword evidence="8" id="KW-0732">Signal</keyword>
<dbReference type="GO" id="GO:0031932">
    <property type="term" value="C:TORC2 complex"/>
    <property type="evidence" value="ECO:0007669"/>
    <property type="project" value="InterPro"/>
</dbReference>
<dbReference type="EMBL" id="RSCD01000005">
    <property type="protein sequence ID" value="RSH93017.1"/>
    <property type="molecule type" value="Genomic_DNA"/>
</dbReference>
<gene>
    <name evidence="9" type="primary">LST8</name>
    <name evidence="9" type="ORF">EHS25_008465</name>
</gene>
<sequence>MESLWKSRLVSLSQVIAVACFTKPVVGLAHYPPSNATRALDLSYVINGTGAPGVYNSSYTADESYGEYNWCAMPHVRASEYRVPSSDYELQYVEVIQRHHKRTPYASNTFFKEDITWDCSGYGPYHYAKDKDQFETTPVYWQAQRNTRNPFEYTVGPGFVNSTCQFPGITSQGLEDSQVHGEDFKGVYGDLLGFLPGSSERQKYQWRVTNNVITTQTLGGFARGVFPDIEEYYALIQSSTYDSLEPAFSCALASSVNTAYEGSNPAWIAHLNASAAIRAKFNNVSGISAGDSAGWNTSWDHVLKMGPWFRELQGHFSDVVNGTTSLKYYHNFAHDGSVAPVLGVLQIDNVGVFSSPVWPGMGSEVVFELWKKGGQFFVRVMWSGQPLKTSTPLGTLDMVSLTDFNAYLDATLVTDPVAFNASAQPHAQGYSSDAASQAQAAEMSVILCTAGYDHSIRFWEAWSGICYRQITLQPQWKQVNRLAISPDKMYLAAAENASVRIWDIPSLSNNPIAALEGHTGNVTALAYSAQGKWIVTGSEDGTVRVWDTRTTQVQRTYTHDAPVNDVVIHPNQGELVSCDQSGSVKIWDLGENTCTHELVPDEDVAIRSVTIASDGGTLVAGNDLGMCYVWKINSASEPTTLQPVTSFQAHPKYITRCLLSPDTKHLATCSADHSVKIWSTSDFEYNLEKTLAGHQRWVWDAAFSADSAYLVTASSDHAARLWDLSSGETVRLYDGHHRAAVCCALNDINLA</sequence>
<name>A0A427YPL7_9TREE</name>
<dbReference type="OrthoDB" id="400at2759"/>
<evidence type="ECO:0000313" key="9">
    <source>
        <dbReference type="EMBL" id="RSH93017.1"/>
    </source>
</evidence>
<dbReference type="AlphaFoldDB" id="A0A427YPL7"/>
<feature type="signal peptide" evidence="8">
    <location>
        <begin position="1"/>
        <end position="27"/>
    </location>
</feature>
<accession>A0A427YPL7</accession>
<dbReference type="SMART" id="SM00320">
    <property type="entry name" value="WD40"/>
    <property type="match status" value="7"/>
</dbReference>
<keyword evidence="3" id="KW-0963">Cytoplasm</keyword>
<dbReference type="PROSITE" id="PS50082">
    <property type="entry name" value="WD_REPEATS_2"/>
    <property type="match status" value="4"/>
</dbReference>
<evidence type="ECO:0000256" key="1">
    <source>
        <dbReference type="ARBA" id="ARBA00004496"/>
    </source>
</evidence>
<dbReference type="InterPro" id="IPR019775">
    <property type="entry name" value="WD40_repeat_CS"/>
</dbReference>
<dbReference type="PROSITE" id="PS00678">
    <property type="entry name" value="WD_REPEATS_1"/>
    <property type="match status" value="2"/>
</dbReference>
<dbReference type="GO" id="GO:0031931">
    <property type="term" value="C:TORC1 complex"/>
    <property type="evidence" value="ECO:0007669"/>
    <property type="project" value="InterPro"/>
</dbReference>
<evidence type="ECO:0000256" key="4">
    <source>
        <dbReference type="ARBA" id="ARBA00022574"/>
    </source>
</evidence>
<feature type="repeat" description="WD" evidence="7">
    <location>
        <begin position="691"/>
        <end position="732"/>
    </location>
</feature>
<dbReference type="Pfam" id="PF00328">
    <property type="entry name" value="His_Phos_2"/>
    <property type="match status" value="1"/>
</dbReference>
<dbReference type="GO" id="GO:0005737">
    <property type="term" value="C:cytoplasm"/>
    <property type="evidence" value="ECO:0007669"/>
    <property type="project" value="UniProtKB-SubCell"/>
</dbReference>
<keyword evidence="5" id="KW-0677">Repeat</keyword>
<evidence type="ECO:0000256" key="7">
    <source>
        <dbReference type="PROSITE-ProRule" id="PRU00221"/>
    </source>
</evidence>
<dbReference type="GO" id="GO:0032535">
    <property type="term" value="P:regulation of cellular component size"/>
    <property type="evidence" value="ECO:0007669"/>
    <property type="project" value="UniProtKB-ARBA"/>
</dbReference>
<feature type="repeat" description="WD" evidence="7">
    <location>
        <begin position="556"/>
        <end position="597"/>
    </location>
</feature>
<dbReference type="Gene3D" id="2.130.10.10">
    <property type="entry name" value="YVTN repeat-like/Quinoprotein amine dehydrogenase"/>
    <property type="match status" value="1"/>
</dbReference>
<dbReference type="InterPro" id="IPR020472">
    <property type="entry name" value="WD40_PAC1"/>
</dbReference>
<dbReference type="GO" id="GO:0051897">
    <property type="term" value="P:positive regulation of phosphatidylinositol 3-kinase/protein kinase B signal transduction"/>
    <property type="evidence" value="ECO:0007669"/>
    <property type="project" value="UniProtKB-ARBA"/>
</dbReference>
<feature type="chain" id="PRO_5019408619" description="Protein LST8 homolog" evidence="8">
    <location>
        <begin position="28"/>
        <end position="751"/>
    </location>
</feature>
<dbReference type="InterPro" id="IPR000560">
    <property type="entry name" value="His_Pase_clade-2"/>
</dbReference>
<evidence type="ECO:0000256" key="5">
    <source>
        <dbReference type="ARBA" id="ARBA00022737"/>
    </source>
</evidence>
<feature type="repeat" description="WD" evidence="7">
    <location>
        <begin position="515"/>
        <end position="556"/>
    </location>
</feature>
<dbReference type="PANTHER" id="PTHR19842:SF0">
    <property type="entry name" value="TARGET OF RAPAMYCIN COMPLEX SUBUNIT LST8"/>
    <property type="match status" value="1"/>
</dbReference>
<feature type="repeat" description="WD" evidence="7">
    <location>
        <begin position="647"/>
        <end position="679"/>
    </location>
</feature>
<dbReference type="Pfam" id="PF00400">
    <property type="entry name" value="WD40"/>
    <property type="match status" value="5"/>
</dbReference>
<dbReference type="SUPFAM" id="SSF50978">
    <property type="entry name" value="WD40 repeat-like"/>
    <property type="match status" value="1"/>
</dbReference>
<dbReference type="Proteomes" id="UP000279259">
    <property type="component" value="Unassembled WGS sequence"/>
</dbReference>
<dbReference type="InterPro" id="IPR029033">
    <property type="entry name" value="His_PPase_superfam"/>
</dbReference>
<dbReference type="InterPro" id="IPR036322">
    <property type="entry name" value="WD40_repeat_dom_sf"/>
</dbReference>
<keyword evidence="4 7" id="KW-0853">WD repeat</keyword>
<dbReference type="Gene3D" id="3.40.50.1240">
    <property type="entry name" value="Phosphoglycerate mutase-like"/>
    <property type="match status" value="2"/>
</dbReference>
<proteinExistence type="inferred from homology"/>
<protein>
    <recommendedName>
        <fullName evidence="6">Protein LST8 homolog</fullName>
    </recommendedName>
</protein>
<dbReference type="CDD" id="cd00200">
    <property type="entry name" value="WD40"/>
    <property type="match status" value="1"/>
</dbReference>